<evidence type="ECO:0000313" key="2">
    <source>
        <dbReference type="Proteomes" id="UP000641646"/>
    </source>
</evidence>
<dbReference type="EMBL" id="JACJPW010000106">
    <property type="protein sequence ID" value="MBD2185073.1"/>
    <property type="molecule type" value="Genomic_DNA"/>
</dbReference>
<gene>
    <name evidence="1" type="ORF">H6G03_29045</name>
</gene>
<dbReference type="Proteomes" id="UP000641646">
    <property type="component" value="Unassembled WGS sequence"/>
</dbReference>
<keyword evidence="2" id="KW-1185">Reference proteome</keyword>
<name>A0A926VKS7_9CYAN</name>
<evidence type="ECO:0000313" key="1">
    <source>
        <dbReference type="EMBL" id="MBD2185073.1"/>
    </source>
</evidence>
<reference evidence="1" key="2">
    <citation type="submission" date="2020-08" db="EMBL/GenBank/DDBJ databases">
        <authorList>
            <person name="Chen M."/>
            <person name="Teng W."/>
            <person name="Zhao L."/>
            <person name="Hu C."/>
            <person name="Zhou Y."/>
            <person name="Han B."/>
            <person name="Song L."/>
            <person name="Shu W."/>
        </authorList>
    </citation>
    <scope>NUCLEOTIDE SEQUENCE</scope>
    <source>
        <strain evidence="1">FACHB-1375</strain>
    </source>
</reference>
<sequence>MSWIVLKTTRTRWEAELMQQILAAHQIPTRILDLGIASYLGTGSPAALQVRPEDRWTALLLLSPLEEEQAGEEM</sequence>
<evidence type="ECO:0008006" key="3">
    <source>
        <dbReference type="Google" id="ProtNLM"/>
    </source>
</evidence>
<dbReference type="RefSeq" id="WP_190472729.1">
    <property type="nucleotide sequence ID" value="NZ_JACJPW010000106.1"/>
</dbReference>
<protein>
    <recommendedName>
        <fullName evidence="3">DUF2007 domain-containing protein</fullName>
    </recommendedName>
</protein>
<comment type="caution">
    <text evidence="1">The sequence shown here is derived from an EMBL/GenBank/DDBJ whole genome shotgun (WGS) entry which is preliminary data.</text>
</comment>
<reference evidence="1" key="1">
    <citation type="journal article" date="2015" name="ISME J.">
        <title>Draft Genome Sequence of Streptomyces incarnatus NRRL8089, which Produces the Nucleoside Antibiotic Sinefungin.</title>
        <authorList>
            <person name="Oshima K."/>
            <person name="Hattori M."/>
            <person name="Shimizu H."/>
            <person name="Fukuda K."/>
            <person name="Nemoto M."/>
            <person name="Inagaki K."/>
            <person name="Tamura T."/>
        </authorList>
    </citation>
    <scope>NUCLEOTIDE SEQUENCE</scope>
    <source>
        <strain evidence="1">FACHB-1375</strain>
    </source>
</reference>
<accession>A0A926VKS7</accession>
<organism evidence="1 2">
    <name type="scientific">Aerosakkonema funiforme FACHB-1375</name>
    <dbReference type="NCBI Taxonomy" id="2949571"/>
    <lineage>
        <taxon>Bacteria</taxon>
        <taxon>Bacillati</taxon>
        <taxon>Cyanobacteriota</taxon>
        <taxon>Cyanophyceae</taxon>
        <taxon>Oscillatoriophycideae</taxon>
        <taxon>Aerosakkonematales</taxon>
        <taxon>Aerosakkonemataceae</taxon>
        <taxon>Aerosakkonema</taxon>
    </lineage>
</organism>
<dbReference type="AlphaFoldDB" id="A0A926VKS7"/>
<proteinExistence type="predicted"/>